<evidence type="ECO:0000313" key="2">
    <source>
        <dbReference type="Proteomes" id="UP001328107"/>
    </source>
</evidence>
<dbReference type="AlphaFoldDB" id="A0AAN5ICT4"/>
<name>A0AAN5ICT4_9BILA</name>
<dbReference type="Proteomes" id="UP001328107">
    <property type="component" value="Unassembled WGS sequence"/>
</dbReference>
<protein>
    <submittedName>
        <fullName evidence="1">Uncharacterized protein</fullName>
    </submittedName>
</protein>
<sequence>LEHLLVVHLQIIRSGRLEEGHVLIRVKANHLIVHRRSTYVYFQIAVDAVVEQQMVGHADAVRLHHVTLPVVVVTDVRFIVVGDTALRMILNGSIHGRHP</sequence>
<evidence type="ECO:0000313" key="1">
    <source>
        <dbReference type="EMBL" id="GMR61527.1"/>
    </source>
</evidence>
<dbReference type="EMBL" id="BTRK01000006">
    <property type="protein sequence ID" value="GMR61527.1"/>
    <property type="molecule type" value="Genomic_DNA"/>
</dbReference>
<organism evidence="1 2">
    <name type="scientific">Pristionchus mayeri</name>
    <dbReference type="NCBI Taxonomy" id="1317129"/>
    <lineage>
        <taxon>Eukaryota</taxon>
        <taxon>Metazoa</taxon>
        <taxon>Ecdysozoa</taxon>
        <taxon>Nematoda</taxon>
        <taxon>Chromadorea</taxon>
        <taxon>Rhabditida</taxon>
        <taxon>Rhabditina</taxon>
        <taxon>Diplogasteromorpha</taxon>
        <taxon>Diplogasteroidea</taxon>
        <taxon>Neodiplogasteridae</taxon>
        <taxon>Pristionchus</taxon>
    </lineage>
</organism>
<accession>A0AAN5ICT4</accession>
<gene>
    <name evidence="1" type="ORF">PMAYCL1PPCAC_31722</name>
</gene>
<feature type="non-terminal residue" evidence="1">
    <location>
        <position position="1"/>
    </location>
</feature>
<reference evidence="2" key="1">
    <citation type="submission" date="2022-10" db="EMBL/GenBank/DDBJ databases">
        <title>Genome assembly of Pristionchus species.</title>
        <authorList>
            <person name="Yoshida K."/>
            <person name="Sommer R.J."/>
        </authorList>
    </citation>
    <scope>NUCLEOTIDE SEQUENCE [LARGE SCALE GENOMIC DNA]</scope>
    <source>
        <strain evidence="2">RS5460</strain>
    </source>
</reference>
<comment type="caution">
    <text evidence="1">The sequence shown here is derived from an EMBL/GenBank/DDBJ whole genome shotgun (WGS) entry which is preliminary data.</text>
</comment>
<feature type="non-terminal residue" evidence="1">
    <location>
        <position position="99"/>
    </location>
</feature>
<keyword evidence="2" id="KW-1185">Reference proteome</keyword>
<proteinExistence type="predicted"/>